<dbReference type="Proteomes" id="UP000271188">
    <property type="component" value="Chromosome"/>
</dbReference>
<dbReference type="NCBIfam" id="TIGR02805">
    <property type="entry name" value="exbB2"/>
    <property type="match status" value="1"/>
</dbReference>
<keyword evidence="6 9" id="KW-1133">Transmembrane helix</keyword>
<dbReference type="EMBL" id="LR134495">
    <property type="protein sequence ID" value="VEI78249.1"/>
    <property type="molecule type" value="Genomic_DNA"/>
</dbReference>
<evidence type="ECO:0000313" key="12">
    <source>
        <dbReference type="Proteomes" id="UP000271188"/>
    </source>
</evidence>
<dbReference type="PANTHER" id="PTHR30625">
    <property type="entry name" value="PROTEIN TOLQ"/>
    <property type="match status" value="1"/>
</dbReference>
<keyword evidence="5 8" id="KW-0653">Protein transport</keyword>
<gene>
    <name evidence="11" type="primary">exbB</name>
    <name evidence="11" type="ORF">NCTC10643_02154</name>
</gene>
<organism evidence="11 12">
    <name type="scientific">Mannheimia haemolytica</name>
    <name type="common">Pasteurella haemolytica</name>
    <dbReference type="NCBI Taxonomy" id="75985"/>
    <lineage>
        <taxon>Bacteria</taxon>
        <taxon>Pseudomonadati</taxon>
        <taxon>Pseudomonadota</taxon>
        <taxon>Gammaproteobacteria</taxon>
        <taxon>Pasteurellales</taxon>
        <taxon>Pasteurellaceae</taxon>
        <taxon>Mannheimia</taxon>
    </lineage>
</organism>
<sequence>MEQLFQFLEHYTDFVILGLLGLLSVICLWKAIERIMFYSKVDISKYDTLEELEIDLTHNLTTISTIGSNAPYIGLLGTVVGILLTFYHLGQSGGDIDAASIMVNLSLALKATAVGILVAIIAMVFYNGFGRKVEENKLKWLALQSKKPHQAV</sequence>
<dbReference type="InterPro" id="IPR050790">
    <property type="entry name" value="ExbB/TolQ_transport"/>
</dbReference>
<dbReference type="Pfam" id="PF01618">
    <property type="entry name" value="MotA_ExbB"/>
    <property type="match status" value="1"/>
</dbReference>
<evidence type="ECO:0000256" key="8">
    <source>
        <dbReference type="RuleBase" id="RU004057"/>
    </source>
</evidence>
<evidence type="ECO:0000256" key="6">
    <source>
        <dbReference type="ARBA" id="ARBA00022989"/>
    </source>
</evidence>
<keyword evidence="4 9" id="KW-0812">Transmembrane</keyword>
<dbReference type="GO" id="GO:0055085">
    <property type="term" value="P:transmembrane transport"/>
    <property type="evidence" value="ECO:0007669"/>
    <property type="project" value="InterPro"/>
</dbReference>
<proteinExistence type="inferred from homology"/>
<evidence type="ECO:0000259" key="10">
    <source>
        <dbReference type="Pfam" id="PF01618"/>
    </source>
</evidence>
<dbReference type="RefSeq" id="WP_126302593.1">
    <property type="nucleotide sequence ID" value="NZ_LR134495.1"/>
</dbReference>
<evidence type="ECO:0000256" key="2">
    <source>
        <dbReference type="ARBA" id="ARBA00022448"/>
    </source>
</evidence>
<dbReference type="AlphaFoldDB" id="A0A1D2Q762"/>
<dbReference type="InterPro" id="IPR002898">
    <property type="entry name" value="MotA_ExbB_proton_chnl"/>
</dbReference>
<comment type="similarity">
    <text evidence="8">Belongs to the exbB/tolQ family.</text>
</comment>
<keyword evidence="3" id="KW-1003">Cell membrane</keyword>
<evidence type="ECO:0000256" key="5">
    <source>
        <dbReference type="ARBA" id="ARBA00022927"/>
    </source>
</evidence>
<evidence type="ECO:0000256" key="7">
    <source>
        <dbReference type="ARBA" id="ARBA00023136"/>
    </source>
</evidence>
<keyword evidence="7 9" id="KW-0472">Membrane</keyword>
<feature type="domain" description="MotA/TolQ/ExbB proton channel" evidence="10">
    <location>
        <begin position="49"/>
        <end position="139"/>
    </location>
</feature>
<evidence type="ECO:0000313" key="11">
    <source>
        <dbReference type="EMBL" id="VEI78249.1"/>
    </source>
</evidence>
<keyword evidence="2 8" id="KW-0813">Transport</keyword>
<evidence type="ECO:0000256" key="4">
    <source>
        <dbReference type="ARBA" id="ARBA00022692"/>
    </source>
</evidence>
<comment type="subcellular location">
    <subcellularLocation>
        <location evidence="1">Cell membrane</location>
        <topology evidence="1">Multi-pass membrane protein</topology>
    </subcellularLocation>
    <subcellularLocation>
        <location evidence="8">Membrane</location>
        <topology evidence="8">Multi-pass membrane protein</topology>
    </subcellularLocation>
</comment>
<protein>
    <submittedName>
        <fullName evidence="11">Biopolymer transport protein exbB</fullName>
    </submittedName>
</protein>
<dbReference type="InterPro" id="IPR014172">
    <property type="entry name" value="TonB_ExbB_2"/>
</dbReference>
<reference evidence="11" key="1">
    <citation type="submission" date="2018-12" db="EMBL/GenBank/DDBJ databases">
        <authorList>
            <consortium name="Pathogen Informatics"/>
        </authorList>
    </citation>
    <scope>NUCLEOTIDE SEQUENCE [LARGE SCALE GENOMIC DNA]</scope>
    <source>
        <strain evidence="11">NCTC10643</strain>
    </source>
</reference>
<name>A0A1D2Q762_MANHA</name>
<evidence type="ECO:0000256" key="3">
    <source>
        <dbReference type="ARBA" id="ARBA00022475"/>
    </source>
</evidence>
<accession>A0A1D2Q762</accession>
<dbReference type="PANTHER" id="PTHR30625:SF15">
    <property type="entry name" value="BIOPOLYMER TRANSPORT PROTEIN EXBB"/>
    <property type="match status" value="1"/>
</dbReference>
<evidence type="ECO:0000256" key="1">
    <source>
        <dbReference type="ARBA" id="ARBA00004651"/>
    </source>
</evidence>
<feature type="transmembrane region" description="Helical" evidence="9">
    <location>
        <begin position="14"/>
        <end position="32"/>
    </location>
</feature>
<feature type="transmembrane region" description="Helical" evidence="9">
    <location>
        <begin position="107"/>
        <end position="129"/>
    </location>
</feature>
<evidence type="ECO:0000256" key="9">
    <source>
        <dbReference type="SAM" id="Phobius"/>
    </source>
</evidence>
<dbReference type="GO" id="GO:0017038">
    <property type="term" value="P:protein import"/>
    <property type="evidence" value="ECO:0007669"/>
    <property type="project" value="TreeGrafter"/>
</dbReference>
<dbReference type="GO" id="GO:0005886">
    <property type="term" value="C:plasma membrane"/>
    <property type="evidence" value="ECO:0007669"/>
    <property type="project" value="UniProtKB-SubCell"/>
</dbReference>
<feature type="transmembrane region" description="Helical" evidence="9">
    <location>
        <begin position="70"/>
        <end position="87"/>
    </location>
</feature>